<protein>
    <submittedName>
        <fullName evidence="2">Bm6607</fullName>
    </submittedName>
</protein>
<keyword evidence="1" id="KW-0812">Transmembrane</keyword>
<accession>A0A0J9Y285</accession>
<evidence type="ECO:0000313" key="3">
    <source>
        <dbReference type="WormBase" id="Bm6607"/>
    </source>
</evidence>
<organism evidence="2">
    <name type="scientific">Brugia malayi</name>
    <name type="common">Filarial nematode worm</name>
    <dbReference type="NCBI Taxonomy" id="6279"/>
    <lineage>
        <taxon>Eukaryota</taxon>
        <taxon>Metazoa</taxon>
        <taxon>Ecdysozoa</taxon>
        <taxon>Nematoda</taxon>
        <taxon>Chromadorea</taxon>
        <taxon>Rhabditida</taxon>
        <taxon>Spirurina</taxon>
        <taxon>Spiruromorpha</taxon>
        <taxon>Filarioidea</taxon>
        <taxon>Onchocercidae</taxon>
        <taxon>Brugia</taxon>
    </lineage>
</organism>
<keyword evidence="1" id="KW-1133">Transmembrane helix</keyword>
<dbReference type="WormBase" id="Bm6607">
    <property type="protein sequence ID" value="BM20435"/>
    <property type="gene ID" value="WBGene00226868"/>
</dbReference>
<dbReference type="OMA" id="GRWITGC"/>
<name>A0A0J9Y285_BRUMA</name>
<dbReference type="EMBL" id="LN857010">
    <property type="protein sequence ID" value="CDQ00135.1"/>
    <property type="molecule type" value="Genomic_DNA"/>
</dbReference>
<reference evidence="2" key="2">
    <citation type="submission" date="2012-12" db="EMBL/GenBank/DDBJ databases">
        <authorList>
            <person name="Gao Y.W."/>
            <person name="Fan S.T."/>
            <person name="Sun H.T."/>
            <person name="Wang Z."/>
            <person name="Gao X.L."/>
            <person name="Li Y.G."/>
            <person name="Wang T.C."/>
            <person name="Zhang K."/>
            <person name="Xu W.W."/>
            <person name="Yu Z.J."/>
            <person name="Xia X.Z."/>
        </authorList>
    </citation>
    <scope>NUCLEOTIDE SEQUENCE</scope>
    <source>
        <strain evidence="2">FR3</strain>
    </source>
</reference>
<proteinExistence type="predicted"/>
<keyword evidence="1" id="KW-0472">Membrane</keyword>
<sequence>MPVNFLAKSEIRNSLLSTPFSCTLHLLFLQFFLWNFYSFLITVLKKKLSKDDCRDCDCRDWNGGCRRNGEKWLDDDTWVYRCNGKDGYQSEFLGCQSSDRSGKVLIQAGDNKTIDGFWFSCSHNTFRLKYEEEPRCVVNNTQYHTGDLFRENYFQWLCLENGRWITGCYYQNETKHWILLKIGQTGYSDLVKHVCDQYDDYPGRVQYYAEVRKDVSVKHPSNKGKNTNLPQLVDNRLKDAPVRWLHTNAANFIISNEGFKSKIRYLPDSKQM</sequence>
<reference evidence="2" key="1">
    <citation type="journal article" date="2007" name="Science">
        <title>Draft genome of the filarial nematode parasite Brugia malayi.</title>
        <authorList>
            <person name="Ghedin E."/>
            <person name="Wang S."/>
            <person name="Spiro D."/>
            <person name="Caler E."/>
            <person name="Zhao Q."/>
            <person name="Crabtree J."/>
            <person name="Allen J.E."/>
            <person name="Delcher A.L."/>
            <person name="Guiliano D.B."/>
            <person name="Miranda-Saavedra D."/>
            <person name="Angiuoli S.V."/>
            <person name="Creasy T."/>
            <person name="Amedeo P."/>
            <person name="Haas B."/>
            <person name="El-Sayed N.M."/>
            <person name="Wortman J.R."/>
            <person name="Feldblyum T."/>
            <person name="Tallon L."/>
            <person name="Schatz M."/>
            <person name="Shumway M."/>
            <person name="Koo H."/>
            <person name="Salzberg S.L."/>
            <person name="Schobel S."/>
            <person name="Pertea M."/>
            <person name="Pop M."/>
            <person name="White O."/>
            <person name="Barton G.J."/>
            <person name="Carlow C.K."/>
            <person name="Crawford M.J."/>
            <person name="Daub J."/>
            <person name="Dimmic M.W."/>
            <person name="Estes C.F."/>
            <person name="Foster J.M."/>
            <person name="Ganatra M."/>
            <person name="Gregory W.F."/>
            <person name="Johnson N.M."/>
            <person name="Jin J."/>
            <person name="Komuniecki R."/>
            <person name="Korf I."/>
            <person name="Kumar S."/>
            <person name="Laney S."/>
            <person name="Li B.W."/>
            <person name="Li W."/>
            <person name="Lindblom T.H."/>
            <person name="Lustigman S."/>
            <person name="Ma D."/>
            <person name="Maina C.V."/>
            <person name="Martin D.M."/>
            <person name="McCarter J.P."/>
            <person name="McReynolds L."/>
            <person name="Mitreva M."/>
            <person name="Nutman T.B."/>
            <person name="Parkinson J."/>
            <person name="Peregrin-Alvarez J.M."/>
            <person name="Poole C."/>
            <person name="Ren Q."/>
            <person name="Saunders L."/>
            <person name="Sluder A.E."/>
            <person name="Smith K."/>
            <person name="Stanke M."/>
            <person name="Unnasch T.R."/>
            <person name="Ware J."/>
            <person name="Wei A.D."/>
            <person name="Weil G."/>
            <person name="Williams D.J."/>
            <person name="Zhang Y."/>
            <person name="Williams S.A."/>
            <person name="Fraser-Liggett C."/>
            <person name="Slatko B."/>
            <person name="Blaxter M.L."/>
            <person name="Scott A.L."/>
        </authorList>
    </citation>
    <scope>NUCLEOTIDE SEQUENCE</scope>
    <source>
        <strain evidence="2">FR3</strain>
    </source>
</reference>
<feature type="transmembrane region" description="Helical" evidence="1">
    <location>
        <begin position="24"/>
        <end position="44"/>
    </location>
</feature>
<evidence type="ECO:0000256" key="1">
    <source>
        <dbReference type="SAM" id="Phobius"/>
    </source>
</evidence>
<gene>
    <name evidence="2 3" type="ORF">Bm6607</name>
    <name evidence="2" type="ORF">BM_Bm6607</name>
</gene>
<evidence type="ECO:0000313" key="2">
    <source>
        <dbReference type="EMBL" id="CDQ00135.1"/>
    </source>
</evidence>
<dbReference type="AlphaFoldDB" id="A0A0J9Y285"/>